<evidence type="ECO:0000313" key="21">
    <source>
        <dbReference type="Proteomes" id="UP000521676"/>
    </source>
</evidence>
<comment type="similarity">
    <text evidence="2">Belongs to the FtsK/SpoIIIE/SftA family.</text>
</comment>
<dbReference type="InterPro" id="IPR050206">
    <property type="entry name" value="FtsK/SpoIIIE/SftA"/>
</dbReference>
<evidence type="ECO:0000256" key="6">
    <source>
        <dbReference type="ARBA" id="ARBA00022741"/>
    </source>
</evidence>
<keyword evidence="22" id="KW-1185">Reference proteome</keyword>
<keyword evidence="8 15" id="KW-0067">ATP-binding</keyword>
<feature type="compositionally biased region" description="Polar residues" evidence="16">
    <location>
        <begin position="59"/>
        <end position="85"/>
    </location>
</feature>
<evidence type="ECO:0000256" key="10">
    <source>
        <dbReference type="ARBA" id="ARBA00023125"/>
    </source>
</evidence>
<keyword evidence="12" id="KW-0131">Cell cycle</keyword>
<dbReference type="GO" id="GO:0005524">
    <property type="term" value="F:ATP binding"/>
    <property type="evidence" value="ECO:0007669"/>
    <property type="project" value="UniProtKB-UniRule"/>
</dbReference>
<dbReference type="PANTHER" id="PTHR22683">
    <property type="entry name" value="SPORULATION PROTEIN RELATED"/>
    <property type="match status" value="1"/>
</dbReference>
<feature type="compositionally biased region" description="Basic and acidic residues" evidence="16">
    <location>
        <begin position="354"/>
        <end position="372"/>
    </location>
</feature>
<comment type="function">
    <text evidence="13">Essential cell division protein that coordinates cell division and chromosome segregation. The N-terminus is involved in assembly of the cell-division machinery. The C-terminus functions as a DNA motor that moves dsDNA in an ATP-dependent manner towards the dif recombination site, which is located within the replication terminus region. Required for activation of the Xer recombinase, allowing activation of chromosome unlinking by recombination.</text>
</comment>
<dbReference type="Gene3D" id="1.10.10.10">
    <property type="entry name" value="Winged helix-like DNA-binding domain superfamily/Winged helix DNA-binding domain"/>
    <property type="match status" value="1"/>
</dbReference>
<evidence type="ECO:0000256" key="11">
    <source>
        <dbReference type="ARBA" id="ARBA00023136"/>
    </source>
</evidence>
<dbReference type="Pfam" id="PF17854">
    <property type="entry name" value="FtsK_alpha"/>
    <property type="match status" value="1"/>
</dbReference>
<evidence type="ECO:0000256" key="2">
    <source>
        <dbReference type="ARBA" id="ARBA00006474"/>
    </source>
</evidence>
<dbReference type="SUPFAM" id="SSF52540">
    <property type="entry name" value="P-loop containing nucleoside triphosphate hydrolases"/>
    <property type="match status" value="1"/>
</dbReference>
<evidence type="ECO:0000256" key="8">
    <source>
        <dbReference type="ARBA" id="ARBA00022840"/>
    </source>
</evidence>
<sequence>MAKKESAGTTGAATSRSPRKSKLENVDPVINVQPIDPSAPVVTADAPKENKRSKRMAGNASTAQLTLAPTRNAPEQLQAQGNSSAPAPRKRTPKTQPSNFHRDDKLPAIAPGARQEIYGILLIVFALIFFFGLFAQKGLIADAGMAVRRIFGLASYLIPVWLAFIGLTFFWEGLRRREFINQTRLLGGILSIIAFVLLIHLLDANPKDLAEKGGGGGYIGYYTSGFLAGMLQNIGAFLLLVALFIVGLIIAFNVSIRQLWQVLKGTPAPRQIEEPDDLDIEMDPTIINPHLASRSYVVNREEGKLEEEALLDSLLLPPSATKIGNRNNVPTEITPSIFGAHLVPSSHAQPPIPADKKPIEGQNWKREDSPAPAELPRREWRLPQLEMLANFSGVEVNEKDLLKKAKKIEETLASFGVEAYVREVNTGPTVTQFALEPGFGVKVARITALSNDLALSLAAPAIRIEAPVPGQQRVGVEVPNLKIATVGMKEIMESEDFNKRSGKLKIALGRDVAGQPMIADLARMPHLLIAGATGSGKSVCINSIIAAMLFQYRPDELKFIMVDPKMVELSTYNGIPHLAFPVVVQIEADPEKERDRARNGEPRTPTVMSVLKWTIREMEKRYKRLSLSGHRNIDSYNKAAGVGNDWEKLPYLVLIIDELADLMMVAPEEAESSICRLAQKARAVGIHLILATQRPSVDVVTGLIKANFPTRITFAVTSQTDSRVILDVAGAEKLLGRGDMLYLPSDAPKPIRVQGVFVSDEEIDTLVRFWDQQATFLEGEAKNFVQEQLWPGELNTIEADREDSSDDTDELFEQALQLVRESRSASISLLQRRLRVGYNRAARLIEQLEQAGVIGHAEGSKPRPVLLEEEDLLGTTSLTAAASLFTPEPFDAPNDKSRFVSNATVYKDVSPALNAQARVNEVRLERRAKPPEPQAHNGEDDDEDLPL</sequence>
<dbReference type="InterPro" id="IPR018541">
    <property type="entry name" value="Ftsk_gamma"/>
</dbReference>
<evidence type="ECO:0000256" key="5">
    <source>
        <dbReference type="ARBA" id="ARBA00022692"/>
    </source>
</evidence>
<evidence type="ECO:0000256" key="17">
    <source>
        <dbReference type="SAM" id="Phobius"/>
    </source>
</evidence>
<feature type="region of interest" description="Disordered" evidence="16">
    <location>
        <begin position="1"/>
        <end position="104"/>
    </location>
</feature>
<reference evidence="19 21" key="1">
    <citation type="submission" date="2020-06" db="EMBL/GenBank/DDBJ databases">
        <title>Anoxygenic phototrophic Chloroflexota member uses a Type I reaction center.</title>
        <authorList>
            <person name="Tsuji J.M."/>
            <person name="Shaw N.A."/>
            <person name="Nagashima S."/>
            <person name="Venkiteswaran J."/>
            <person name="Schiff S.L."/>
            <person name="Hanada S."/>
            <person name="Tank M."/>
            <person name="Neufeld J.D."/>
        </authorList>
    </citation>
    <scope>NUCLEOTIDE SEQUENCE [LARGE SCALE GENOMIC DNA]</scope>
    <source>
        <strain evidence="19">L227-S17</strain>
    </source>
</reference>
<feature type="transmembrane region" description="Helical" evidence="17">
    <location>
        <begin position="117"/>
        <end position="135"/>
    </location>
</feature>
<dbReference type="AlphaFoldDB" id="A0A8T7M9U6"/>
<evidence type="ECO:0000259" key="18">
    <source>
        <dbReference type="PROSITE" id="PS50901"/>
    </source>
</evidence>
<dbReference type="InterPro" id="IPR002543">
    <property type="entry name" value="FtsK_dom"/>
</dbReference>
<dbReference type="GO" id="GO:0003677">
    <property type="term" value="F:DNA binding"/>
    <property type="evidence" value="ECO:0007669"/>
    <property type="project" value="UniProtKB-KW"/>
</dbReference>
<evidence type="ECO:0000256" key="3">
    <source>
        <dbReference type="ARBA" id="ARBA00022475"/>
    </source>
</evidence>
<evidence type="ECO:0000256" key="14">
    <source>
        <dbReference type="ARBA" id="ARBA00025923"/>
    </source>
</evidence>
<dbReference type="SMART" id="SM00382">
    <property type="entry name" value="AAA"/>
    <property type="match status" value="1"/>
</dbReference>
<feature type="transmembrane region" description="Helical" evidence="17">
    <location>
        <begin position="150"/>
        <end position="171"/>
    </location>
</feature>
<keyword evidence="9 17" id="KW-1133">Transmembrane helix</keyword>
<dbReference type="Pfam" id="PF09397">
    <property type="entry name" value="FtsK_gamma"/>
    <property type="match status" value="1"/>
</dbReference>
<keyword evidence="11 17" id="KW-0472">Membrane</keyword>
<evidence type="ECO:0000313" key="20">
    <source>
        <dbReference type="EMBL" id="WJW68848.1"/>
    </source>
</evidence>
<dbReference type="CDD" id="cd01127">
    <property type="entry name" value="TrwB_TraG_TraD_VirD4"/>
    <property type="match status" value="1"/>
</dbReference>
<dbReference type="GO" id="GO:0005886">
    <property type="term" value="C:plasma membrane"/>
    <property type="evidence" value="ECO:0007669"/>
    <property type="project" value="UniProtKB-SubCell"/>
</dbReference>
<gene>
    <name evidence="19" type="ORF">HXX08_23905</name>
    <name evidence="20" type="ORF">OZ401_004467</name>
</gene>
<dbReference type="InterPro" id="IPR041027">
    <property type="entry name" value="FtsK_alpha"/>
</dbReference>
<dbReference type="GO" id="GO:0051301">
    <property type="term" value="P:cell division"/>
    <property type="evidence" value="ECO:0007669"/>
    <property type="project" value="UniProtKB-KW"/>
</dbReference>
<feature type="region of interest" description="Disordered" evidence="16">
    <location>
        <begin position="347"/>
        <end position="372"/>
    </location>
</feature>
<keyword evidence="3" id="KW-1003">Cell membrane</keyword>
<comment type="subcellular location">
    <subcellularLocation>
        <location evidence="1">Cell membrane</location>
        <topology evidence="1">Multi-pass membrane protein</topology>
    </subcellularLocation>
</comment>
<dbReference type="InterPro" id="IPR027417">
    <property type="entry name" value="P-loop_NTPase"/>
</dbReference>
<dbReference type="PANTHER" id="PTHR22683:SF41">
    <property type="entry name" value="DNA TRANSLOCASE FTSK"/>
    <property type="match status" value="1"/>
</dbReference>
<evidence type="ECO:0000256" key="13">
    <source>
        <dbReference type="ARBA" id="ARBA00024986"/>
    </source>
</evidence>
<organism evidence="19 21">
    <name type="scientific">Candidatus Chlorohelix allophototropha</name>
    <dbReference type="NCBI Taxonomy" id="3003348"/>
    <lineage>
        <taxon>Bacteria</taxon>
        <taxon>Bacillati</taxon>
        <taxon>Chloroflexota</taxon>
        <taxon>Chloroflexia</taxon>
        <taxon>Candidatus Chloroheliales</taxon>
        <taxon>Candidatus Chloroheliaceae</taxon>
        <taxon>Candidatus Chlorohelix</taxon>
    </lineage>
</organism>
<dbReference type="SMART" id="SM00843">
    <property type="entry name" value="Ftsk_gamma"/>
    <property type="match status" value="1"/>
</dbReference>
<dbReference type="Pfam" id="PF01580">
    <property type="entry name" value="FtsK_SpoIIIE"/>
    <property type="match status" value="1"/>
</dbReference>
<name>A0A8T7M9U6_9CHLR</name>
<evidence type="ECO:0000256" key="1">
    <source>
        <dbReference type="ARBA" id="ARBA00004651"/>
    </source>
</evidence>
<dbReference type="InterPro" id="IPR036388">
    <property type="entry name" value="WH-like_DNA-bd_sf"/>
</dbReference>
<feature type="binding site" evidence="15">
    <location>
        <begin position="531"/>
        <end position="538"/>
    </location>
    <ligand>
        <name>ATP</name>
        <dbReference type="ChEBI" id="CHEBI:30616"/>
    </ligand>
</feature>
<proteinExistence type="inferred from homology"/>
<feature type="domain" description="FtsK" evidence="18">
    <location>
        <begin position="514"/>
        <end position="723"/>
    </location>
</feature>
<keyword evidence="5 17" id="KW-0812">Transmembrane</keyword>
<dbReference type="InterPro" id="IPR025199">
    <property type="entry name" value="FtsK_4TM"/>
</dbReference>
<feature type="transmembrane region" description="Helical" evidence="17">
    <location>
        <begin position="234"/>
        <end position="254"/>
    </location>
</feature>
<feature type="compositionally biased region" description="Polar residues" evidence="16">
    <location>
        <begin position="7"/>
        <end position="16"/>
    </location>
</feature>
<dbReference type="Proteomes" id="UP000521676">
    <property type="component" value="Unassembled WGS sequence"/>
</dbReference>
<dbReference type="PROSITE" id="PS50901">
    <property type="entry name" value="FTSK"/>
    <property type="match status" value="1"/>
</dbReference>
<evidence type="ECO:0000256" key="16">
    <source>
        <dbReference type="SAM" id="MobiDB-lite"/>
    </source>
</evidence>
<keyword evidence="10" id="KW-0238">DNA-binding</keyword>
<comment type="subunit">
    <text evidence="14">Homohexamer. Forms a ring that surrounds DNA.</text>
</comment>
<evidence type="ECO:0000313" key="22">
    <source>
        <dbReference type="Proteomes" id="UP001431572"/>
    </source>
</evidence>
<dbReference type="Gene3D" id="3.40.50.300">
    <property type="entry name" value="P-loop containing nucleotide triphosphate hydrolases"/>
    <property type="match status" value="1"/>
</dbReference>
<feature type="transmembrane region" description="Helical" evidence="17">
    <location>
        <begin position="183"/>
        <end position="202"/>
    </location>
</feature>
<accession>A0A8T7M9U6</accession>
<evidence type="ECO:0000313" key="19">
    <source>
        <dbReference type="EMBL" id="NWJ48917.1"/>
    </source>
</evidence>
<keyword evidence="4" id="KW-0132">Cell division</keyword>
<dbReference type="EMBL" id="JACATZ010000003">
    <property type="protein sequence ID" value="NWJ48917.1"/>
    <property type="molecule type" value="Genomic_DNA"/>
</dbReference>
<dbReference type="RefSeq" id="WP_341470751.1">
    <property type="nucleotide sequence ID" value="NZ_CP128400.1"/>
</dbReference>
<keyword evidence="6 15" id="KW-0547">Nucleotide-binding</keyword>
<protein>
    <submittedName>
        <fullName evidence="19 20">DNA translocase FtsK</fullName>
    </submittedName>
</protein>
<dbReference type="Gene3D" id="3.30.980.40">
    <property type="match status" value="1"/>
</dbReference>
<dbReference type="InterPro" id="IPR003593">
    <property type="entry name" value="AAA+_ATPase"/>
</dbReference>
<dbReference type="Pfam" id="PF13491">
    <property type="entry name" value="FtsK_4TM"/>
    <property type="match status" value="1"/>
</dbReference>
<evidence type="ECO:0000256" key="15">
    <source>
        <dbReference type="PROSITE-ProRule" id="PRU00289"/>
    </source>
</evidence>
<dbReference type="EMBL" id="CP128400">
    <property type="protein sequence ID" value="WJW68848.1"/>
    <property type="molecule type" value="Genomic_DNA"/>
</dbReference>
<feature type="region of interest" description="Disordered" evidence="16">
    <location>
        <begin position="922"/>
        <end position="947"/>
    </location>
</feature>
<evidence type="ECO:0000256" key="7">
    <source>
        <dbReference type="ARBA" id="ARBA00022829"/>
    </source>
</evidence>
<evidence type="ECO:0000256" key="9">
    <source>
        <dbReference type="ARBA" id="ARBA00022989"/>
    </source>
</evidence>
<dbReference type="InterPro" id="IPR036390">
    <property type="entry name" value="WH_DNA-bd_sf"/>
</dbReference>
<dbReference type="GO" id="GO:0007059">
    <property type="term" value="P:chromosome segregation"/>
    <property type="evidence" value="ECO:0007669"/>
    <property type="project" value="UniProtKB-KW"/>
</dbReference>
<evidence type="ECO:0000256" key="4">
    <source>
        <dbReference type="ARBA" id="ARBA00022618"/>
    </source>
</evidence>
<reference evidence="20" key="2">
    <citation type="journal article" date="2024" name="Nature">
        <title>Anoxygenic phototroph of the Chloroflexota uses a type I reaction centre.</title>
        <authorList>
            <person name="Tsuji J.M."/>
            <person name="Shaw N.A."/>
            <person name="Nagashima S."/>
            <person name="Venkiteswaran J.J."/>
            <person name="Schiff S.L."/>
            <person name="Watanabe T."/>
            <person name="Fukui M."/>
            <person name="Hanada S."/>
            <person name="Tank M."/>
            <person name="Neufeld J.D."/>
        </authorList>
    </citation>
    <scope>NUCLEOTIDE SEQUENCE</scope>
    <source>
        <strain evidence="20">L227-S17</strain>
    </source>
</reference>
<dbReference type="SUPFAM" id="SSF46785">
    <property type="entry name" value="Winged helix' DNA-binding domain"/>
    <property type="match status" value="1"/>
</dbReference>
<dbReference type="Proteomes" id="UP001431572">
    <property type="component" value="Chromosome 2"/>
</dbReference>
<keyword evidence="7" id="KW-0159">Chromosome partition</keyword>
<evidence type="ECO:0000256" key="12">
    <source>
        <dbReference type="ARBA" id="ARBA00023306"/>
    </source>
</evidence>